<dbReference type="RefSeq" id="WP_003822585.1">
    <property type="nucleotide sequence ID" value="NZ_EQ973317.1"/>
</dbReference>
<feature type="non-terminal residue" evidence="1">
    <location>
        <position position="1"/>
    </location>
</feature>
<dbReference type="Proteomes" id="UP000005837">
    <property type="component" value="Unassembled WGS sequence"/>
</dbReference>
<evidence type="ECO:0000313" key="1">
    <source>
        <dbReference type="EMBL" id="EEG24516.1"/>
    </source>
</evidence>
<organism evidence="1 2">
    <name type="scientific">Eikenella corrodens ATCC 23834</name>
    <dbReference type="NCBI Taxonomy" id="546274"/>
    <lineage>
        <taxon>Bacteria</taxon>
        <taxon>Pseudomonadati</taxon>
        <taxon>Pseudomonadota</taxon>
        <taxon>Betaproteobacteria</taxon>
        <taxon>Neisseriales</taxon>
        <taxon>Neisseriaceae</taxon>
        <taxon>Eikenella</taxon>
    </lineage>
</organism>
<accession>C0DTL9</accession>
<reference evidence="1 2" key="1">
    <citation type="submission" date="2009-01" db="EMBL/GenBank/DDBJ databases">
        <authorList>
            <person name="Fulton L."/>
            <person name="Clifton S."/>
            <person name="Chinwalla A.T."/>
            <person name="Mitreva M."/>
            <person name="Sodergren E."/>
            <person name="Weinstock G."/>
            <person name="Clifton S."/>
            <person name="Dooling D.J."/>
            <person name="Fulton B."/>
            <person name="Minx P."/>
            <person name="Pepin K.H."/>
            <person name="Johnson M."/>
            <person name="Bhonagiri V."/>
            <person name="Nash W.E."/>
            <person name="Mardis E.R."/>
            <person name="Wilson R.K."/>
        </authorList>
    </citation>
    <scope>NUCLEOTIDE SEQUENCE [LARGE SCALE GENOMIC DNA]</scope>
    <source>
        <strain evidence="1 2">ATCC 23834</strain>
    </source>
</reference>
<name>C0DTL9_EIKCO</name>
<proteinExistence type="predicted"/>
<gene>
    <name evidence="1" type="ORF">EIKCOROL_00698</name>
</gene>
<protein>
    <submittedName>
        <fullName evidence="1">Uncharacterized protein</fullName>
    </submittedName>
</protein>
<dbReference type="EMBL" id="ACEA01000016">
    <property type="protein sequence ID" value="EEG24516.1"/>
    <property type="molecule type" value="Genomic_DNA"/>
</dbReference>
<comment type="caution">
    <text evidence="1">The sequence shown here is derived from an EMBL/GenBank/DDBJ whole genome shotgun (WGS) entry which is preliminary data.</text>
</comment>
<dbReference type="AlphaFoldDB" id="C0DTL9"/>
<sequence length="90" mass="10455">KGYLKISGSLFWWNLHMGRYRLVYPFLSDVEGGGLRILVRFALLVLLFRNWPSFENLVLTSWQLSLGCAKTRFSFVADHVLAKLTAFVFR</sequence>
<evidence type="ECO:0000313" key="2">
    <source>
        <dbReference type="Proteomes" id="UP000005837"/>
    </source>
</evidence>
<dbReference type="HOGENOM" id="CLU_2432021_0_0_4"/>